<name>V6LKD3_9EUKA</name>
<gene>
    <name evidence="2" type="ORF">SS50377_ja045</name>
</gene>
<dbReference type="AlphaFoldDB" id="V6LKD3"/>
<reference evidence="2" key="1">
    <citation type="journal article" date="2014" name="PLoS Genet.">
        <title>The Genome of Spironucleus salmonicida Highlights a Fish Pathogen Adapted to Fluctuating Environments.</title>
        <authorList>
            <person name="Xu F."/>
            <person name="Jerlstrom-Hultqvist J."/>
            <person name="Einarsson E."/>
            <person name="Astvaldsson A."/>
            <person name="Svard S.G."/>
            <person name="Andersson J.O."/>
        </authorList>
    </citation>
    <scope>NUCLEOTIDE SEQUENCE</scope>
</reference>
<keyword evidence="1" id="KW-0472">Membrane</keyword>
<evidence type="ECO:0000256" key="1">
    <source>
        <dbReference type="SAM" id="Phobius"/>
    </source>
</evidence>
<keyword evidence="1" id="KW-1133">Transmembrane helix</keyword>
<organism evidence="2">
    <name type="scientific">Spironucleus salmonicida</name>
    <dbReference type="NCBI Taxonomy" id="348837"/>
    <lineage>
        <taxon>Eukaryota</taxon>
        <taxon>Metamonada</taxon>
        <taxon>Diplomonadida</taxon>
        <taxon>Hexamitidae</taxon>
        <taxon>Hexamitinae</taxon>
        <taxon>Spironucleus</taxon>
    </lineage>
</organism>
<dbReference type="EMBL" id="KI546124">
    <property type="protein sequence ID" value="EST44176.1"/>
    <property type="molecule type" value="Genomic_DNA"/>
</dbReference>
<proteinExistence type="predicted"/>
<evidence type="ECO:0000313" key="2">
    <source>
        <dbReference type="EMBL" id="EST44176.1"/>
    </source>
</evidence>
<keyword evidence="1" id="KW-0812">Transmembrane</keyword>
<accession>V6LKD3</accession>
<sequence length="55" mass="6075">MSRNSLRNLLCEFVVNEDEAAAVPYALFGSLALGFAAVFLGLYLFVQHNMPVRAK</sequence>
<feature type="transmembrane region" description="Helical" evidence="1">
    <location>
        <begin position="25"/>
        <end position="46"/>
    </location>
</feature>
<protein>
    <submittedName>
        <fullName evidence="2">Uncharacterized protein</fullName>
    </submittedName>
</protein>